<sequence length="303" mass="32889">MNPSILPAVEFVKTQDPSSSTGSTPHQIRRIGQILLDMGKLTLEDIENILQLQKTKQVQFGAAAKQLGLISDYDIQHALVCQLDGSELHTKPEGIAVNLPVINQPDSILAESIRSVRTQLILRGFPSSQNALAIVGIQKSAETSHFVASLAAMYSQLGKRTLLIDANIRNPVQHKLFGLAENRGLSDLLVDHATIADVLVTIDSLPNLALLPSGTSPVNSSELLSLTRFKAIHELLTSQFDVVIYDTPDIQETTDALMVCHHCDFALLLVLKHRSRLADVSAVNKQMTDNGIAIIGSVLIDSL</sequence>
<dbReference type="PANTHER" id="PTHR32309">
    <property type="entry name" value="TYROSINE-PROTEIN KINASE"/>
    <property type="match status" value="1"/>
</dbReference>
<dbReference type="InterPro" id="IPR037257">
    <property type="entry name" value="T2SS_E_N_sf"/>
</dbReference>
<dbReference type="SUPFAM" id="SSF52540">
    <property type="entry name" value="P-loop containing nucleoside triphosphate hydrolases"/>
    <property type="match status" value="1"/>
</dbReference>
<dbReference type="Gene3D" id="3.40.50.300">
    <property type="entry name" value="P-loop containing nucleotide triphosphate hydrolases"/>
    <property type="match status" value="1"/>
</dbReference>
<dbReference type="SUPFAM" id="SSF160246">
    <property type="entry name" value="EspE N-terminal domain-like"/>
    <property type="match status" value="1"/>
</dbReference>
<dbReference type="NCBIfam" id="TIGR01007">
    <property type="entry name" value="eps_fam"/>
    <property type="match status" value="1"/>
</dbReference>
<dbReference type="STRING" id="917.SAMN05216326_13025"/>
<evidence type="ECO:0000256" key="1">
    <source>
        <dbReference type="ARBA" id="ARBA00022741"/>
    </source>
</evidence>
<dbReference type="PANTHER" id="PTHR32309:SF13">
    <property type="entry name" value="FERRIC ENTEROBACTIN TRANSPORT PROTEIN FEPE"/>
    <property type="match status" value="1"/>
</dbReference>
<dbReference type="Proteomes" id="UP000199459">
    <property type="component" value="Unassembled WGS sequence"/>
</dbReference>
<dbReference type="EMBL" id="FOCP01000025">
    <property type="protein sequence ID" value="SEN58019.1"/>
    <property type="molecule type" value="Genomic_DNA"/>
</dbReference>
<dbReference type="InterPro" id="IPR027417">
    <property type="entry name" value="P-loop_NTPase"/>
</dbReference>
<evidence type="ECO:0000313" key="4">
    <source>
        <dbReference type="Proteomes" id="UP000199459"/>
    </source>
</evidence>
<dbReference type="CDD" id="cd05387">
    <property type="entry name" value="BY-kinase"/>
    <property type="match status" value="1"/>
</dbReference>
<gene>
    <name evidence="3" type="ORF">SAMN05216325_12533</name>
</gene>
<dbReference type="OrthoDB" id="9808257at2"/>
<dbReference type="InterPro" id="IPR050445">
    <property type="entry name" value="Bact_polysacc_biosynth/exp"/>
</dbReference>
<reference evidence="3 4" key="1">
    <citation type="submission" date="2016-10" db="EMBL/GenBank/DDBJ databases">
        <authorList>
            <person name="de Groot N.N."/>
        </authorList>
    </citation>
    <scope>NUCLEOTIDE SEQUENCE [LARGE SCALE GENOMIC DNA]</scope>
    <source>
        <strain evidence="3 4">Nm22</strain>
    </source>
</reference>
<dbReference type="GO" id="GO:0004713">
    <property type="term" value="F:protein tyrosine kinase activity"/>
    <property type="evidence" value="ECO:0007669"/>
    <property type="project" value="TreeGrafter"/>
</dbReference>
<evidence type="ECO:0000313" key="3">
    <source>
        <dbReference type="EMBL" id="SEN58019.1"/>
    </source>
</evidence>
<evidence type="ECO:0000256" key="2">
    <source>
        <dbReference type="ARBA" id="ARBA00022840"/>
    </source>
</evidence>
<protein>
    <submittedName>
        <fullName evidence="3">Chain length determinant protein tyrosine kinase EpsG</fullName>
    </submittedName>
</protein>
<organism evidence="3 4">
    <name type="scientific">Nitrosomonas marina</name>
    <dbReference type="NCBI Taxonomy" id="917"/>
    <lineage>
        <taxon>Bacteria</taxon>
        <taxon>Pseudomonadati</taxon>
        <taxon>Pseudomonadota</taxon>
        <taxon>Betaproteobacteria</taxon>
        <taxon>Nitrosomonadales</taxon>
        <taxon>Nitrosomonadaceae</taxon>
        <taxon>Nitrosomonas</taxon>
    </lineage>
</organism>
<dbReference type="Pfam" id="PF06564">
    <property type="entry name" value="CBP_BcsQ"/>
    <property type="match status" value="1"/>
</dbReference>
<dbReference type="InterPro" id="IPR005702">
    <property type="entry name" value="Wzc-like_C"/>
</dbReference>
<dbReference type="AlphaFoldDB" id="A0A1H8HPK1"/>
<name>A0A1H8HPK1_9PROT</name>
<accession>A0A1H8HPK1</accession>
<keyword evidence="2" id="KW-0067">ATP-binding</keyword>
<dbReference type="InterPro" id="IPR017746">
    <property type="entry name" value="Cellulose_synthase_operon_BcsQ"/>
</dbReference>
<proteinExistence type="predicted"/>
<keyword evidence="3" id="KW-0808">Transferase</keyword>
<keyword evidence="3" id="KW-0418">Kinase</keyword>
<dbReference type="GO" id="GO:0005524">
    <property type="term" value="F:ATP binding"/>
    <property type="evidence" value="ECO:0007669"/>
    <property type="project" value="UniProtKB-KW"/>
</dbReference>
<keyword evidence="1" id="KW-0547">Nucleotide-binding</keyword>
<dbReference type="RefSeq" id="WP_090634177.1">
    <property type="nucleotide sequence ID" value="NZ_FOCP01000025.1"/>
</dbReference>
<dbReference type="GO" id="GO:0005886">
    <property type="term" value="C:plasma membrane"/>
    <property type="evidence" value="ECO:0007669"/>
    <property type="project" value="TreeGrafter"/>
</dbReference>